<sequence>MKTNKLSLAGEKILMTRDIIFCLQEAALQLIFQKSFTPKNPSECFINPPCGCANPGKELKCEECPELEACLSGFQLARNYRNNIKYQPKDGCSK</sequence>
<comment type="caution">
    <text evidence="1">The sequence shown here is derived from an EMBL/GenBank/DDBJ whole genome shotgun (WGS) entry which is preliminary data.</text>
</comment>
<keyword evidence="2" id="KW-1185">Reference proteome</keyword>
<dbReference type="Proteomes" id="UP001526143">
    <property type="component" value="Unassembled WGS sequence"/>
</dbReference>
<evidence type="ECO:0000313" key="2">
    <source>
        <dbReference type="Proteomes" id="UP001526143"/>
    </source>
</evidence>
<organism evidence="1 2">
    <name type="scientific">Plectonema radiosum NIES-515</name>
    <dbReference type="NCBI Taxonomy" id="2986073"/>
    <lineage>
        <taxon>Bacteria</taxon>
        <taxon>Bacillati</taxon>
        <taxon>Cyanobacteriota</taxon>
        <taxon>Cyanophyceae</taxon>
        <taxon>Oscillatoriophycideae</taxon>
        <taxon>Oscillatoriales</taxon>
        <taxon>Microcoleaceae</taxon>
        <taxon>Plectonema</taxon>
    </lineage>
</organism>
<proteinExistence type="predicted"/>
<dbReference type="EMBL" id="JAOWRF010000318">
    <property type="protein sequence ID" value="MCV3216248.1"/>
    <property type="molecule type" value="Genomic_DNA"/>
</dbReference>
<reference evidence="1 2" key="1">
    <citation type="submission" date="2022-10" db="EMBL/GenBank/DDBJ databases">
        <title>Identification of biosynthetic pathway for the production of the potent trypsin inhibitor radiosumin.</title>
        <authorList>
            <person name="Fewer D.P."/>
            <person name="Delbaje E."/>
            <person name="Ouyang X."/>
            <person name="Agostino P.D."/>
            <person name="Wahlsten M."/>
            <person name="Jokela J."/>
            <person name="Permi P."/>
            <person name="Haapaniemi E."/>
            <person name="Koistinen H."/>
        </authorList>
    </citation>
    <scope>NUCLEOTIDE SEQUENCE [LARGE SCALE GENOMIC DNA]</scope>
    <source>
        <strain evidence="1 2">NIES-515</strain>
    </source>
</reference>
<protein>
    <submittedName>
        <fullName evidence="1">Uncharacterized protein</fullName>
    </submittedName>
</protein>
<dbReference type="RefSeq" id="WP_263747890.1">
    <property type="nucleotide sequence ID" value="NZ_JAOWRF010000318.1"/>
</dbReference>
<accession>A0ABT3B4E3</accession>
<evidence type="ECO:0000313" key="1">
    <source>
        <dbReference type="EMBL" id="MCV3216248.1"/>
    </source>
</evidence>
<gene>
    <name evidence="1" type="ORF">OGM63_22495</name>
</gene>
<name>A0ABT3B4E3_9CYAN</name>